<feature type="transmembrane region" description="Helical" evidence="5">
    <location>
        <begin position="49"/>
        <end position="70"/>
    </location>
</feature>
<dbReference type="PANTHER" id="PTHR43077:SF10">
    <property type="entry name" value="TRANSPORT PERMEASE PROTEIN"/>
    <property type="match status" value="1"/>
</dbReference>
<feature type="domain" description="ABC transmembrane type-2" evidence="6">
    <location>
        <begin position="50"/>
        <end position="292"/>
    </location>
</feature>
<dbReference type="InterPro" id="IPR013525">
    <property type="entry name" value="ABC2_TM"/>
</dbReference>
<dbReference type="AlphaFoldDB" id="A0A1G4NRY2"/>
<proteinExistence type="predicted"/>
<keyword evidence="7" id="KW-0934">Plastid</keyword>
<dbReference type="EMBL" id="LT622863">
    <property type="protein sequence ID" value="SCW21413.1"/>
    <property type="molecule type" value="Genomic_DNA"/>
</dbReference>
<evidence type="ECO:0000259" key="6">
    <source>
        <dbReference type="PROSITE" id="PS51012"/>
    </source>
</evidence>
<keyword evidence="2 5" id="KW-0812">Transmembrane</keyword>
<evidence type="ECO:0000256" key="5">
    <source>
        <dbReference type="SAM" id="Phobius"/>
    </source>
</evidence>
<protein>
    <recommendedName>
        <fullName evidence="6">ABC transmembrane type-2 domain-containing protein</fullName>
    </recommendedName>
</protein>
<feature type="transmembrane region" description="Helical" evidence="5">
    <location>
        <begin position="90"/>
        <end position="110"/>
    </location>
</feature>
<dbReference type="GO" id="GO:0043190">
    <property type="term" value="C:ATP-binding cassette (ABC) transporter complex"/>
    <property type="evidence" value="ECO:0007669"/>
    <property type="project" value="InterPro"/>
</dbReference>
<feature type="transmembrane region" description="Helical" evidence="5">
    <location>
        <begin position="164"/>
        <end position="191"/>
    </location>
</feature>
<geneLocation type="chloroplast" evidence="7"/>
<feature type="transmembrane region" description="Helical" evidence="5">
    <location>
        <begin position="131"/>
        <end position="158"/>
    </location>
</feature>
<dbReference type="Pfam" id="PF01061">
    <property type="entry name" value="ABC2_membrane"/>
    <property type="match status" value="1"/>
</dbReference>
<evidence type="ECO:0000313" key="7">
    <source>
        <dbReference type="EMBL" id="SCW21413.1"/>
    </source>
</evidence>
<reference evidence="7" key="1">
    <citation type="submission" date="2016-10" db="EMBL/GenBank/DDBJ databases">
        <title>Chloroplast genomes as a tool to resolve red algal phylogenies: a case study in the Nemaliales.</title>
        <authorList>
            <person name="Costa J.F."/>
            <person name="Lin S.M."/>
            <person name="Macaya E.C."/>
            <person name="Fernandez-Garcia C."/>
            <person name="Verbruggen H."/>
        </authorList>
    </citation>
    <scope>NUCLEOTIDE SEQUENCE</scope>
    <source>
        <strain evidence="7">J.0258</strain>
    </source>
</reference>
<keyword evidence="3 5" id="KW-1133">Transmembrane helix</keyword>
<organism evidence="7">
    <name type="scientific">Dermonema virens</name>
    <dbReference type="NCBI Taxonomy" id="1077399"/>
    <lineage>
        <taxon>Eukaryota</taxon>
        <taxon>Rhodophyta</taxon>
        <taxon>Florideophyceae</taxon>
        <taxon>Nemaliophycidae</taxon>
        <taxon>Nemaliales</taxon>
        <taxon>Liagoraceae</taxon>
        <taxon>Dermonema</taxon>
    </lineage>
</organism>
<evidence type="ECO:0000256" key="3">
    <source>
        <dbReference type="ARBA" id="ARBA00022989"/>
    </source>
</evidence>
<accession>A0A1G4NRY2</accession>
<dbReference type="InterPro" id="IPR051328">
    <property type="entry name" value="T7SS_ABC-Transporter"/>
</dbReference>
<evidence type="ECO:0000256" key="4">
    <source>
        <dbReference type="ARBA" id="ARBA00023136"/>
    </source>
</evidence>
<dbReference type="PROSITE" id="PS51012">
    <property type="entry name" value="ABC_TM2"/>
    <property type="match status" value="1"/>
</dbReference>
<dbReference type="InterPro" id="IPR047817">
    <property type="entry name" value="ABC2_TM_bact-type"/>
</dbReference>
<dbReference type="RefSeq" id="YP_009313159.1">
    <property type="nucleotide sequence ID" value="NC_031655.1"/>
</dbReference>
<dbReference type="InterPro" id="IPR000412">
    <property type="entry name" value="ABC_2_transport"/>
</dbReference>
<keyword evidence="7" id="KW-0150">Chloroplast</keyword>
<comment type="subcellular location">
    <subcellularLocation>
        <location evidence="1">Membrane</location>
        <topology evidence="1">Multi-pass membrane protein</topology>
    </subcellularLocation>
</comment>
<reference evidence="7" key="2">
    <citation type="submission" date="2016-10" db="EMBL/GenBank/DDBJ databases">
        <authorList>
            <person name="de Groot N.N."/>
        </authorList>
    </citation>
    <scope>NUCLEOTIDE SEQUENCE</scope>
    <source>
        <strain evidence="7">J.0258</strain>
    </source>
</reference>
<dbReference type="PIRSF" id="PIRSF006648">
    <property type="entry name" value="DrrB"/>
    <property type="match status" value="1"/>
</dbReference>
<dbReference type="PANTHER" id="PTHR43077">
    <property type="entry name" value="TRANSPORT PERMEASE YVFS-RELATED"/>
    <property type="match status" value="1"/>
</dbReference>
<evidence type="ECO:0000256" key="2">
    <source>
        <dbReference type="ARBA" id="ARBA00022692"/>
    </source>
</evidence>
<dbReference type="GeneID" id="30000219"/>
<feature type="transmembrane region" description="Helical" evidence="5">
    <location>
        <begin position="270"/>
        <end position="290"/>
    </location>
</feature>
<evidence type="ECO:0000256" key="1">
    <source>
        <dbReference type="ARBA" id="ARBA00004141"/>
    </source>
</evidence>
<name>A0A1G4NRY2_9FLOR</name>
<feature type="transmembrane region" description="Helical" evidence="5">
    <location>
        <begin position="198"/>
        <end position="221"/>
    </location>
</feature>
<dbReference type="GO" id="GO:0140359">
    <property type="term" value="F:ABC-type transporter activity"/>
    <property type="evidence" value="ECO:0007669"/>
    <property type="project" value="InterPro"/>
</dbReference>
<gene>
    <name evidence="7" type="primary">ycf38</name>
    <name evidence="7" type="ORF">BQ776_191</name>
</gene>
<keyword evidence="4 5" id="KW-0472">Membrane</keyword>
<sequence length="295" mass="33273">MTYINFTARYYSVLRPNFGHRYHLICFDTSKQEILALTMRLAIQAIRRPSLFVTGIIQPLLWLFLFSALFQNAPIELFTYTTKYSDFLSSGIIVFTAFTSSLNAGLPIMFDREFGFFNRILSSPILSRASILIASSLNIMLSSYTQVICIIFTVNILGINITNLLGAFVATITLLALINSVTIISLILAFILPGHIELLACLLVINLPLLFSSTALAPLAFMPSWLQVIASLNPLTYAIEIIRFSYLHNYYNTKSIIMNNVWGEINMEQVIFILVLTNIISIWGGQKLIARKFED</sequence>